<dbReference type="STRING" id="543379.A0A232FN08"/>
<dbReference type="Gene3D" id="1.10.600.10">
    <property type="entry name" value="Farnesyl Diphosphate Synthase"/>
    <property type="match status" value="1"/>
</dbReference>
<dbReference type="EMBL" id="NNAY01000011">
    <property type="protein sequence ID" value="OXU32035.1"/>
    <property type="molecule type" value="Genomic_DNA"/>
</dbReference>
<gene>
    <name evidence="3" type="ORF">TSAR_004333</name>
</gene>
<dbReference type="Pfam" id="PF00348">
    <property type="entry name" value="polyprenyl_synt"/>
    <property type="match status" value="1"/>
</dbReference>
<proteinExistence type="predicted"/>
<evidence type="ECO:0000256" key="1">
    <source>
        <dbReference type="ARBA" id="ARBA00022723"/>
    </source>
</evidence>
<evidence type="ECO:0000313" key="3">
    <source>
        <dbReference type="EMBL" id="OXU32035.1"/>
    </source>
</evidence>
<reference evidence="3 4" key="1">
    <citation type="journal article" date="2017" name="Curr. Biol.">
        <title>The Evolution of Venom by Co-option of Single-Copy Genes.</title>
        <authorList>
            <person name="Martinson E.O."/>
            <person name="Mrinalini"/>
            <person name="Kelkar Y.D."/>
            <person name="Chang C.H."/>
            <person name="Werren J.H."/>
        </authorList>
    </citation>
    <scope>NUCLEOTIDE SEQUENCE [LARGE SCALE GENOMIC DNA]</scope>
    <source>
        <strain evidence="3 4">Alberta</strain>
        <tissue evidence="3">Whole body</tissue>
    </source>
</reference>
<dbReference type="GO" id="GO:0008299">
    <property type="term" value="P:isoprenoid biosynthetic process"/>
    <property type="evidence" value="ECO:0007669"/>
    <property type="project" value="InterPro"/>
</dbReference>
<evidence type="ECO:0000256" key="2">
    <source>
        <dbReference type="ARBA" id="ARBA00022842"/>
    </source>
</evidence>
<dbReference type="GO" id="GO:0042811">
    <property type="term" value="P:pheromone biosynthetic process"/>
    <property type="evidence" value="ECO:0007669"/>
    <property type="project" value="UniProtKB-ARBA"/>
</dbReference>
<dbReference type="PROSITE" id="PS00723">
    <property type="entry name" value="POLYPRENYL_SYNTHASE_1"/>
    <property type="match status" value="1"/>
</dbReference>
<keyword evidence="2" id="KW-0460">Magnesium</keyword>
<name>A0A232FN08_9HYME</name>
<protein>
    <submittedName>
        <fullName evidence="3">Uncharacterized protein</fullName>
    </submittedName>
</protein>
<dbReference type="InterPro" id="IPR008949">
    <property type="entry name" value="Isoprenoid_synthase_dom_sf"/>
</dbReference>
<dbReference type="GO" id="GO:0046872">
    <property type="term" value="F:metal ion binding"/>
    <property type="evidence" value="ECO:0007669"/>
    <property type="project" value="UniProtKB-KW"/>
</dbReference>
<dbReference type="PANTHER" id="PTHR12001">
    <property type="entry name" value="GERANYLGERANYL PYROPHOSPHATE SYNTHASE"/>
    <property type="match status" value="1"/>
</dbReference>
<evidence type="ECO:0000313" key="4">
    <source>
        <dbReference type="Proteomes" id="UP000215335"/>
    </source>
</evidence>
<dbReference type="InterPro" id="IPR033749">
    <property type="entry name" value="Polyprenyl_synt_CS"/>
</dbReference>
<feature type="non-terminal residue" evidence="3">
    <location>
        <position position="1"/>
    </location>
</feature>
<dbReference type="InterPro" id="IPR000092">
    <property type="entry name" value="Polyprenyl_synt"/>
</dbReference>
<dbReference type="SUPFAM" id="SSF48576">
    <property type="entry name" value="Terpenoid synthases"/>
    <property type="match status" value="1"/>
</dbReference>
<keyword evidence="4" id="KW-1185">Reference proteome</keyword>
<accession>A0A232FN08</accession>
<organism evidence="3 4">
    <name type="scientific">Trichomalopsis sarcophagae</name>
    <dbReference type="NCBI Taxonomy" id="543379"/>
    <lineage>
        <taxon>Eukaryota</taxon>
        <taxon>Metazoa</taxon>
        <taxon>Ecdysozoa</taxon>
        <taxon>Arthropoda</taxon>
        <taxon>Hexapoda</taxon>
        <taxon>Insecta</taxon>
        <taxon>Pterygota</taxon>
        <taxon>Neoptera</taxon>
        <taxon>Endopterygota</taxon>
        <taxon>Hymenoptera</taxon>
        <taxon>Apocrita</taxon>
        <taxon>Proctotrupomorpha</taxon>
        <taxon>Chalcidoidea</taxon>
        <taxon>Pteromalidae</taxon>
        <taxon>Pteromalinae</taxon>
        <taxon>Trichomalopsis</taxon>
    </lineage>
</organism>
<dbReference type="GO" id="GO:0004659">
    <property type="term" value="F:prenyltransferase activity"/>
    <property type="evidence" value="ECO:0007669"/>
    <property type="project" value="InterPro"/>
</dbReference>
<dbReference type="PANTHER" id="PTHR12001:SF44">
    <property type="entry name" value="GERANYLGERANYL PYROPHOSPHATE SYNTHASE"/>
    <property type="match status" value="1"/>
</dbReference>
<keyword evidence="1" id="KW-0479">Metal-binding</keyword>
<comment type="caution">
    <text evidence="3">The sequence shown here is derived from an EMBL/GenBank/DDBJ whole genome shotgun (WGS) entry which is preliminary data.</text>
</comment>
<sequence length="214" mass="25103">ALFKLNRCYSLTSKRIPAPTCLFQQNHTMPQANRTPETLFEHSKYDELDTRLLLEPYVYTFRVPKHESRTNMIYGLNKWMNIPADKVIALMHDYVMIYDDLLDNTELRRGIPAVHRVYGSNRTIIVCEGLAFIMLQKVIAMKNAEALQVYSEGMIRYHKGEAFENYYRFNLKVPTVDECILIDSTLLYSSSVDASLFKQQNRFQTFYPSFWLLS</sequence>
<dbReference type="Proteomes" id="UP000215335">
    <property type="component" value="Unassembled WGS sequence"/>
</dbReference>
<dbReference type="AlphaFoldDB" id="A0A232FN08"/>